<feature type="compositionally biased region" description="Basic and acidic residues" evidence="1">
    <location>
        <begin position="67"/>
        <end position="84"/>
    </location>
</feature>
<keyword evidence="3" id="KW-1185">Reference proteome</keyword>
<proteinExistence type="predicted"/>
<name>E0UJK3_GLOV7</name>
<reference evidence="3" key="1">
    <citation type="journal article" date="2011" name="MBio">
        <title>Novel metabolic attributes of the genus Cyanothece, comprising a group of unicellular nitrogen-fixing Cyanobacteria.</title>
        <authorList>
            <person name="Bandyopadhyay A."/>
            <person name="Elvitigala T."/>
            <person name="Welsh E."/>
            <person name="Stockel J."/>
            <person name="Liberton M."/>
            <person name="Min H."/>
            <person name="Sherman L.A."/>
            <person name="Pakrasi H.B."/>
        </authorList>
    </citation>
    <scope>NUCLEOTIDE SEQUENCE [LARGE SCALE GENOMIC DNA]</scope>
    <source>
        <strain evidence="3">PCC 7822</strain>
    </source>
</reference>
<organism evidence="2 3">
    <name type="scientific">Gloeothece verrucosa (strain PCC 7822)</name>
    <name type="common">Cyanothece sp. (strain PCC 7822)</name>
    <dbReference type="NCBI Taxonomy" id="497965"/>
    <lineage>
        <taxon>Bacteria</taxon>
        <taxon>Bacillati</taxon>
        <taxon>Cyanobacteriota</taxon>
        <taxon>Cyanophyceae</taxon>
        <taxon>Oscillatoriophycideae</taxon>
        <taxon>Chroococcales</taxon>
        <taxon>Aphanothecaceae</taxon>
        <taxon>Gloeothece</taxon>
        <taxon>Gloeothece verrucosa</taxon>
    </lineage>
</organism>
<dbReference type="EMBL" id="CP002198">
    <property type="protein sequence ID" value="ADN12247.1"/>
    <property type="molecule type" value="Genomic_DNA"/>
</dbReference>
<dbReference type="KEGG" id="cyj:Cyan7822_0197"/>
<dbReference type="HOGENOM" id="CLU_2521996_0_0_3"/>
<dbReference type="Proteomes" id="UP000008206">
    <property type="component" value="Chromosome"/>
</dbReference>
<evidence type="ECO:0000313" key="2">
    <source>
        <dbReference type="EMBL" id="ADN12247.1"/>
    </source>
</evidence>
<gene>
    <name evidence="2" type="ordered locus">Cyan7822_0197</name>
</gene>
<evidence type="ECO:0008006" key="4">
    <source>
        <dbReference type="Google" id="ProtNLM"/>
    </source>
</evidence>
<protein>
    <recommendedName>
        <fullName evidence="4">CopG domain protein DNA-binding domain protein</fullName>
    </recommendedName>
</protein>
<dbReference type="AlphaFoldDB" id="E0UJK3"/>
<feature type="region of interest" description="Disordered" evidence="1">
    <location>
        <begin position="47"/>
        <end position="84"/>
    </location>
</feature>
<evidence type="ECO:0000256" key="1">
    <source>
        <dbReference type="SAM" id="MobiDB-lite"/>
    </source>
</evidence>
<evidence type="ECO:0000313" key="3">
    <source>
        <dbReference type="Proteomes" id="UP000008206"/>
    </source>
</evidence>
<sequence>MTEKDLHVRISVSEMKKLERYCKRTKRTKTDVIGELVRSLPKSGASNPLVGLEGSMDEGLLPGETPDIYKPRPDAERSGTARDL</sequence>
<accession>E0UJK3</accession>